<feature type="compositionally biased region" description="Acidic residues" evidence="1">
    <location>
        <begin position="1"/>
        <end position="25"/>
    </location>
</feature>
<protein>
    <submittedName>
        <fullName evidence="2">Uncharacterized protein</fullName>
    </submittedName>
</protein>
<dbReference type="AlphaFoldDB" id="A0A9J6H5Q7"/>
<feature type="region of interest" description="Disordered" evidence="1">
    <location>
        <begin position="1"/>
        <end position="31"/>
    </location>
</feature>
<dbReference type="VEuPathDB" id="VectorBase:HLOH_045417"/>
<sequence>MRHEEEAGEEEAIPGEATEAPDDEGVPQSPKLTQEFGRLHSDLRLHTNVRLVPGAVPTIGVPTAEDPAHGGPTQPKLRKSEGCIDAGCAGSSQSSVGSLLGAADVDLRTDGSANAGSYMLARYPQLTLRDVGDRASSPAKCLNFLNSAGICCISQRTFYRIQKKILLPAVDQVSIAAIKFNG</sequence>
<dbReference type="EMBL" id="JABSTR010000109">
    <property type="protein sequence ID" value="KAH9382659.1"/>
    <property type="molecule type" value="Genomic_DNA"/>
</dbReference>
<evidence type="ECO:0000313" key="2">
    <source>
        <dbReference type="EMBL" id="KAH9382659.1"/>
    </source>
</evidence>
<name>A0A9J6H5Q7_HAELO</name>
<feature type="region of interest" description="Disordered" evidence="1">
    <location>
        <begin position="58"/>
        <end position="78"/>
    </location>
</feature>
<accession>A0A9J6H5Q7</accession>
<comment type="caution">
    <text evidence="2">The sequence shown here is derived from an EMBL/GenBank/DDBJ whole genome shotgun (WGS) entry which is preliminary data.</text>
</comment>
<gene>
    <name evidence="2" type="ORF">HPB48_023213</name>
</gene>
<dbReference type="Proteomes" id="UP000821853">
    <property type="component" value="Unassembled WGS sequence"/>
</dbReference>
<evidence type="ECO:0000256" key="1">
    <source>
        <dbReference type="SAM" id="MobiDB-lite"/>
    </source>
</evidence>
<proteinExistence type="predicted"/>
<keyword evidence="3" id="KW-1185">Reference proteome</keyword>
<evidence type="ECO:0000313" key="3">
    <source>
        <dbReference type="Proteomes" id="UP000821853"/>
    </source>
</evidence>
<organism evidence="2 3">
    <name type="scientific">Haemaphysalis longicornis</name>
    <name type="common">Bush tick</name>
    <dbReference type="NCBI Taxonomy" id="44386"/>
    <lineage>
        <taxon>Eukaryota</taxon>
        <taxon>Metazoa</taxon>
        <taxon>Ecdysozoa</taxon>
        <taxon>Arthropoda</taxon>
        <taxon>Chelicerata</taxon>
        <taxon>Arachnida</taxon>
        <taxon>Acari</taxon>
        <taxon>Parasitiformes</taxon>
        <taxon>Ixodida</taxon>
        <taxon>Ixodoidea</taxon>
        <taxon>Ixodidae</taxon>
        <taxon>Haemaphysalinae</taxon>
        <taxon>Haemaphysalis</taxon>
    </lineage>
</organism>
<reference evidence="2 3" key="1">
    <citation type="journal article" date="2020" name="Cell">
        <title>Large-Scale Comparative Analyses of Tick Genomes Elucidate Their Genetic Diversity and Vector Capacities.</title>
        <authorList>
            <consortium name="Tick Genome and Microbiome Consortium (TIGMIC)"/>
            <person name="Jia N."/>
            <person name="Wang J."/>
            <person name="Shi W."/>
            <person name="Du L."/>
            <person name="Sun Y."/>
            <person name="Zhan W."/>
            <person name="Jiang J.F."/>
            <person name="Wang Q."/>
            <person name="Zhang B."/>
            <person name="Ji P."/>
            <person name="Bell-Sakyi L."/>
            <person name="Cui X.M."/>
            <person name="Yuan T.T."/>
            <person name="Jiang B.G."/>
            <person name="Yang W.F."/>
            <person name="Lam T.T."/>
            <person name="Chang Q.C."/>
            <person name="Ding S.J."/>
            <person name="Wang X.J."/>
            <person name="Zhu J.G."/>
            <person name="Ruan X.D."/>
            <person name="Zhao L."/>
            <person name="Wei J.T."/>
            <person name="Ye R.Z."/>
            <person name="Que T.C."/>
            <person name="Du C.H."/>
            <person name="Zhou Y.H."/>
            <person name="Cheng J.X."/>
            <person name="Dai P.F."/>
            <person name="Guo W.B."/>
            <person name="Han X.H."/>
            <person name="Huang E.J."/>
            <person name="Li L.F."/>
            <person name="Wei W."/>
            <person name="Gao Y.C."/>
            <person name="Liu J.Z."/>
            <person name="Shao H.Z."/>
            <person name="Wang X."/>
            <person name="Wang C.C."/>
            <person name="Yang T.C."/>
            <person name="Huo Q.B."/>
            <person name="Li W."/>
            <person name="Chen H.Y."/>
            <person name="Chen S.E."/>
            <person name="Zhou L.G."/>
            <person name="Ni X.B."/>
            <person name="Tian J.H."/>
            <person name="Sheng Y."/>
            <person name="Liu T."/>
            <person name="Pan Y.S."/>
            <person name="Xia L.Y."/>
            <person name="Li J."/>
            <person name="Zhao F."/>
            <person name="Cao W.C."/>
        </authorList>
    </citation>
    <scope>NUCLEOTIDE SEQUENCE [LARGE SCALE GENOMIC DNA]</scope>
    <source>
        <strain evidence="2">HaeL-2018</strain>
    </source>
</reference>